<protein>
    <recommendedName>
        <fullName evidence="1">N-end rule aminoacyl transferase C-terminal domain-containing protein</fullName>
    </recommendedName>
</protein>
<dbReference type="Gene3D" id="3.40.630.30">
    <property type="match status" value="1"/>
</dbReference>
<dbReference type="GO" id="GO:0004057">
    <property type="term" value="F:arginyl-tRNA--protein transferase activity"/>
    <property type="evidence" value="ECO:0007669"/>
    <property type="project" value="InterPro"/>
</dbReference>
<organism evidence="2 3">
    <name type="scientific">Candidatus Magasanikbacteria bacterium RIFOXYA2_FULL_44_8</name>
    <dbReference type="NCBI Taxonomy" id="1798696"/>
    <lineage>
        <taxon>Bacteria</taxon>
        <taxon>Candidatus Magasanikiibacteriota</taxon>
    </lineage>
</organism>
<dbReference type="InterPro" id="IPR007472">
    <property type="entry name" value="N-end_Aminoacyl_Trfase_C"/>
</dbReference>
<comment type="caution">
    <text evidence="2">The sequence shown here is derived from an EMBL/GenBank/DDBJ whole genome shotgun (WGS) entry which is preliminary data.</text>
</comment>
<proteinExistence type="predicted"/>
<gene>
    <name evidence="2" type="ORF">A2261_01370</name>
</gene>
<dbReference type="Proteomes" id="UP000177803">
    <property type="component" value="Unassembled WGS sequence"/>
</dbReference>
<dbReference type="Pfam" id="PF04377">
    <property type="entry name" value="ATE_C"/>
    <property type="match status" value="1"/>
</dbReference>
<reference evidence="2 3" key="1">
    <citation type="journal article" date="2016" name="Nat. Commun.">
        <title>Thousands of microbial genomes shed light on interconnected biogeochemical processes in an aquifer system.</title>
        <authorList>
            <person name="Anantharaman K."/>
            <person name="Brown C.T."/>
            <person name="Hug L.A."/>
            <person name="Sharon I."/>
            <person name="Castelle C.J."/>
            <person name="Probst A.J."/>
            <person name="Thomas B.C."/>
            <person name="Singh A."/>
            <person name="Wilkins M.J."/>
            <person name="Karaoz U."/>
            <person name="Brodie E.L."/>
            <person name="Williams K.H."/>
            <person name="Hubbard S.S."/>
            <person name="Banfield J.F."/>
        </authorList>
    </citation>
    <scope>NUCLEOTIDE SEQUENCE [LARGE SCALE GENOMIC DNA]</scope>
</reference>
<evidence type="ECO:0000259" key="1">
    <source>
        <dbReference type="Pfam" id="PF04377"/>
    </source>
</evidence>
<dbReference type="SUPFAM" id="SSF55729">
    <property type="entry name" value="Acyl-CoA N-acyltransferases (Nat)"/>
    <property type="match status" value="1"/>
</dbReference>
<dbReference type="EMBL" id="MFQR01000002">
    <property type="protein sequence ID" value="OGH84744.1"/>
    <property type="molecule type" value="Genomic_DNA"/>
</dbReference>
<dbReference type="InterPro" id="IPR016181">
    <property type="entry name" value="Acyl_CoA_acyltransferase"/>
</dbReference>
<evidence type="ECO:0000313" key="3">
    <source>
        <dbReference type="Proteomes" id="UP000177803"/>
    </source>
</evidence>
<dbReference type="AlphaFoldDB" id="A0A1F6NM78"/>
<sequence length="215" mass="24934">MYLKLSEKIITNLTDKNINDAYDGGFLFTRESKGAMYETRSVRIDLRKFDLSSENRRVLRKTENIKMEVWPVPYSGYTWEIAKLGKDFYETKFGKGTFSANKIKELLTDPEKSNFNKVIVYSIGDTPVGYAICSVNDEILHYSYPFYDLKANASNLGISMMTQAIIWAKENNKKYVYLGSASTPVALYKTQFRGLEWWNEKSWNTDVEELKNILK</sequence>
<feature type="domain" description="N-end rule aminoacyl transferase C-terminal" evidence="1">
    <location>
        <begin position="118"/>
        <end position="197"/>
    </location>
</feature>
<evidence type="ECO:0000313" key="2">
    <source>
        <dbReference type="EMBL" id="OGH84744.1"/>
    </source>
</evidence>
<accession>A0A1F6NM78</accession>
<name>A0A1F6NM78_9BACT</name>